<keyword evidence="6 13" id="KW-0808">Transferase</keyword>
<dbReference type="InterPro" id="IPR016039">
    <property type="entry name" value="Thiolase-like"/>
</dbReference>
<dbReference type="InterPro" id="IPR014031">
    <property type="entry name" value="Ketoacyl_synth_C"/>
</dbReference>
<dbReference type="EMBL" id="WPAF01000007">
    <property type="protein sequence ID" value="KAF0134534.1"/>
    <property type="molecule type" value="Genomic_DNA"/>
</dbReference>
<reference evidence="15 16" key="1">
    <citation type="submission" date="2019-12" db="EMBL/GenBank/DDBJ databases">
        <authorList>
            <person name="Wolfe R."/>
            <person name="Danczak R."/>
            <person name="Wilkins M."/>
        </authorList>
    </citation>
    <scope>NUCLEOTIDE SEQUENCE [LARGE SCALE GENOMIC DNA]</scope>
    <source>
        <strain evidence="15">X2_MaxBin.013</strain>
    </source>
</reference>
<keyword evidence="7" id="KW-0812">Transmembrane</keyword>
<evidence type="ECO:0000256" key="5">
    <source>
        <dbReference type="ARBA" id="ARBA00022519"/>
    </source>
</evidence>
<protein>
    <recommendedName>
        <fullName evidence="11">Nodulation protein E</fullName>
    </recommendedName>
    <alternativeName>
        <fullName evidence="12">Host-specificity of nodulation protein B</fullName>
    </alternativeName>
</protein>
<dbReference type="PANTHER" id="PTHR11712:SF352">
    <property type="entry name" value="3-OXOACYL-[ACYL-CARRIER-PROTEIN] SYNTHASE"/>
    <property type="match status" value="1"/>
</dbReference>
<keyword evidence="9" id="KW-0472">Membrane</keyword>
<keyword evidence="8" id="KW-1133">Transmembrane helix</keyword>
<evidence type="ECO:0000256" key="1">
    <source>
        <dbReference type="ARBA" id="ARBA00004533"/>
    </source>
</evidence>
<dbReference type="Proteomes" id="UP000488506">
    <property type="component" value="Unassembled WGS sequence"/>
</dbReference>
<dbReference type="InterPro" id="IPR020841">
    <property type="entry name" value="PKS_Beta-ketoAc_synthase_dom"/>
</dbReference>
<dbReference type="AlphaFoldDB" id="A0A833L1H5"/>
<gene>
    <name evidence="15" type="ORF">FD145_552</name>
</gene>
<comment type="similarity">
    <text evidence="2 13">Belongs to the thiolase-like superfamily. Beta-ketoacyl-ACP synthases family.</text>
</comment>
<dbReference type="PROSITE" id="PS52004">
    <property type="entry name" value="KS3_2"/>
    <property type="match status" value="1"/>
</dbReference>
<comment type="caution">
    <text evidence="15">The sequence shown here is derived from an EMBL/GenBank/DDBJ whole genome shotgun (WGS) entry which is preliminary data.</text>
</comment>
<proteinExistence type="inferred from homology"/>
<evidence type="ECO:0000256" key="12">
    <source>
        <dbReference type="ARBA" id="ARBA00041756"/>
    </source>
</evidence>
<dbReference type="PANTHER" id="PTHR11712">
    <property type="entry name" value="POLYKETIDE SYNTHASE-RELATED"/>
    <property type="match status" value="1"/>
</dbReference>
<evidence type="ECO:0000313" key="15">
    <source>
        <dbReference type="EMBL" id="KAF0134534.1"/>
    </source>
</evidence>
<evidence type="ECO:0000256" key="13">
    <source>
        <dbReference type="RuleBase" id="RU003694"/>
    </source>
</evidence>
<evidence type="ECO:0000256" key="4">
    <source>
        <dbReference type="ARBA" id="ARBA00022475"/>
    </source>
</evidence>
<dbReference type="InterPro" id="IPR014030">
    <property type="entry name" value="Ketoacyl_synth_N"/>
</dbReference>
<evidence type="ECO:0000256" key="9">
    <source>
        <dbReference type="ARBA" id="ARBA00023136"/>
    </source>
</evidence>
<evidence type="ECO:0000313" key="16">
    <source>
        <dbReference type="Proteomes" id="UP000488506"/>
    </source>
</evidence>
<dbReference type="PROSITE" id="PS00606">
    <property type="entry name" value="KS3_1"/>
    <property type="match status" value="1"/>
</dbReference>
<evidence type="ECO:0000256" key="6">
    <source>
        <dbReference type="ARBA" id="ARBA00022679"/>
    </source>
</evidence>
<organism evidence="15 16">
    <name type="scientific">Candidatus Saganbacteria bacterium</name>
    <dbReference type="NCBI Taxonomy" id="2575572"/>
    <lineage>
        <taxon>Bacteria</taxon>
        <taxon>Bacillati</taxon>
        <taxon>Saganbacteria</taxon>
    </lineage>
</organism>
<dbReference type="GO" id="GO:0006633">
    <property type="term" value="P:fatty acid biosynthetic process"/>
    <property type="evidence" value="ECO:0007669"/>
    <property type="project" value="InterPro"/>
</dbReference>
<dbReference type="InterPro" id="IPR018201">
    <property type="entry name" value="Ketoacyl_synth_AS"/>
</dbReference>
<keyword evidence="5" id="KW-0997">Cell inner membrane</keyword>
<dbReference type="GO" id="GO:0004315">
    <property type="term" value="F:3-oxoacyl-[acyl-carrier-protein] synthase activity"/>
    <property type="evidence" value="ECO:0007669"/>
    <property type="project" value="InterPro"/>
</dbReference>
<evidence type="ECO:0000256" key="3">
    <source>
        <dbReference type="ARBA" id="ARBA00022458"/>
    </source>
</evidence>
<dbReference type="CDD" id="cd00834">
    <property type="entry name" value="KAS_I_II"/>
    <property type="match status" value="1"/>
</dbReference>
<dbReference type="SUPFAM" id="SSF53901">
    <property type="entry name" value="Thiolase-like"/>
    <property type="match status" value="2"/>
</dbReference>
<evidence type="ECO:0000256" key="11">
    <source>
        <dbReference type="ARBA" id="ARBA00039445"/>
    </source>
</evidence>
<comment type="function">
    <text evidence="10">Proposed to synthesize NOD factor fatty acyl chain. Involved in the synthesis of a highly unsaturated fatty acid moiety, which forms part of a lipo-oligosaccharide that is responsible for host specificity.</text>
</comment>
<name>A0A833L1H5_UNCSA</name>
<evidence type="ECO:0000259" key="14">
    <source>
        <dbReference type="PROSITE" id="PS52004"/>
    </source>
</evidence>
<dbReference type="InterPro" id="IPR000794">
    <property type="entry name" value="Beta-ketoacyl_synthase"/>
</dbReference>
<dbReference type="Gene3D" id="3.40.47.10">
    <property type="match status" value="1"/>
</dbReference>
<sequence>MKRRVVITGIGAITPLAIGVIDNWNKLIKGTSGVKKIGLFGVDNLKIKIGGELTLLEIPEELKDLSPKTLDRSTIFAIIAVNEALKSADLHEKEKRDLFRIGIILGTGFGTIQAKEGNYVNILEHKKPMYPLIIPKAMDNAPASEAAIYFGLKGINLSLFTACSSGTNAIGTAFRLIRDNYEDTLIAGGVDTPITYHILDAWSKLRVLSKRNDDPQRASCPFSKNRDGFVLSEGAGFMVMESYERAQERKAMILAEIVGYGATCDALHVTAPDYLEQSNAISLAIKDAGVSINDIDYISAHGTATKLNDATETKAIKRVFKDRSYEIPISALKSQIGHTIGASGAIESIFAIQMMRHNILLPTINYTEKDEECDLNYIPNKAVDTDKIKYVLKNSFGFGGSNASIVLKNYPL</sequence>
<dbReference type="Pfam" id="PF00109">
    <property type="entry name" value="ketoacyl-synt"/>
    <property type="match status" value="1"/>
</dbReference>
<dbReference type="SMART" id="SM00825">
    <property type="entry name" value="PKS_KS"/>
    <property type="match status" value="1"/>
</dbReference>
<keyword evidence="3" id="KW-0536">Nodulation</keyword>
<keyword evidence="4" id="KW-1003">Cell membrane</keyword>
<evidence type="ECO:0000256" key="8">
    <source>
        <dbReference type="ARBA" id="ARBA00022989"/>
    </source>
</evidence>
<evidence type="ECO:0000256" key="10">
    <source>
        <dbReference type="ARBA" id="ARBA00037576"/>
    </source>
</evidence>
<comment type="subcellular location">
    <subcellularLocation>
        <location evidence="1">Cell inner membrane</location>
    </subcellularLocation>
</comment>
<evidence type="ECO:0000256" key="7">
    <source>
        <dbReference type="ARBA" id="ARBA00022692"/>
    </source>
</evidence>
<dbReference type="Pfam" id="PF02801">
    <property type="entry name" value="Ketoacyl-synt_C"/>
    <property type="match status" value="1"/>
</dbReference>
<feature type="domain" description="Ketosynthase family 3 (KS3)" evidence="14">
    <location>
        <begin position="2"/>
        <end position="409"/>
    </location>
</feature>
<dbReference type="NCBIfam" id="NF005589">
    <property type="entry name" value="PRK07314.1"/>
    <property type="match status" value="1"/>
</dbReference>
<accession>A0A833L1H5</accession>
<evidence type="ECO:0000256" key="2">
    <source>
        <dbReference type="ARBA" id="ARBA00008467"/>
    </source>
</evidence>
<dbReference type="GO" id="GO:0005886">
    <property type="term" value="C:plasma membrane"/>
    <property type="evidence" value="ECO:0007669"/>
    <property type="project" value="UniProtKB-SubCell"/>
</dbReference>